<keyword evidence="3" id="KW-0963">Cytoplasm</keyword>
<dbReference type="GO" id="GO:0005737">
    <property type="term" value="C:cytoplasm"/>
    <property type="evidence" value="ECO:0007669"/>
    <property type="project" value="UniProtKB-SubCell"/>
</dbReference>
<dbReference type="Gene3D" id="1.20.1050.10">
    <property type="match status" value="1"/>
</dbReference>
<evidence type="ECO:0000256" key="1">
    <source>
        <dbReference type="ARBA" id="ARBA00004496"/>
    </source>
</evidence>
<comment type="similarity">
    <text evidence="2">Belongs to the GST superfamily. Theta family.</text>
</comment>
<name>A6MN06_ALISU</name>
<dbReference type="GO" id="GO:0006749">
    <property type="term" value="P:glutathione metabolic process"/>
    <property type="evidence" value="ECO:0007669"/>
    <property type="project" value="TreeGrafter"/>
</dbReference>
<organism evidence="8">
    <name type="scientific">Alitta succinea</name>
    <name type="common">Pile worm</name>
    <name type="synonym">Neanthes succinea</name>
    <dbReference type="NCBI Taxonomy" id="981110"/>
    <lineage>
        <taxon>Eukaryota</taxon>
        <taxon>Metazoa</taxon>
        <taxon>Spiralia</taxon>
        <taxon>Lophotrochozoa</taxon>
        <taxon>Annelida</taxon>
        <taxon>Polychaeta</taxon>
        <taxon>Errantia</taxon>
        <taxon>Phyllodocida</taxon>
        <taxon>Nereididae</taxon>
        <taxon>Alitta</taxon>
    </lineage>
</organism>
<dbReference type="GO" id="GO:0004364">
    <property type="term" value="F:glutathione transferase activity"/>
    <property type="evidence" value="ECO:0007669"/>
    <property type="project" value="UniProtKB-EC"/>
</dbReference>
<evidence type="ECO:0000256" key="4">
    <source>
        <dbReference type="ARBA" id="ARBA00022679"/>
    </source>
</evidence>
<evidence type="ECO:0000259" key="7">
    <source>
        <dbReference type="PROSITE" id="PS50405"/>
    </source>
</evidence>
<dbReference type="InterPro" id="IPR004046">
    <property type="entry name" value="GST_C"/>
</dbReference>
<feature type="domain" description="GST C-terminal" evidence="7">
    <location>
        <begin position="89"/>
        <end position="217"/>
    </location>
</feature>
<evidence type="ECO:0000256" key="3">
    <source>
        <dbReference type="ARBA" id="ARBA00022490"/>
    </source>
</evidence>
<dbReference type="AlphaFoldDB" id="A6MN06"/>
<dbReference type="CDD" id="cd03183">
    <property type="entry name" value="GST_C_Theta"/>
    <property type="match status" value="1"/>
</dbReference>
<evidence type="ECO:0000259" key="6">
    <source>
        <dbReference type="PROSITE" id="PS50404"/>
    </source>
</evidence>
<dbReference type="PANTHER" id="PTHR43917">
    <property type="match status" value="1"/>
</dbReference>
<accession>A6MN06</accession>
<dbReference type="InterPro" id="IPR004045">
    <property type="entry name" value="Glutathione_S-Trfase_N"/>
</dbReference>
<dbReference type="PROSITE" id="PS50405">
    <property type="entry name" value="GST_CTER"/>
    <property type="match status" value="1"/>
</dbReference>
<dbReference type="InterPro" id="IPR010987">
    <property type="entry name" value="Glutathione-S-Trfase_C-like"/>
</dbReference>
<reference evidence="8" key="2">
    <citation type="submission" date="2007-01" db="EMBL/GenBank/DDBJ databases">
        <authorList>
            <person name="Rhee J.-S."/>
            <person name="Lee Y.-M."/>
            <person name="Hwang D.-S."/>
            <person name="Won E.-J."/>
            <person name="Raisuddin S."/>
            <person name="Shin K.-H."/>
            <person name="Lee J.-S."/>
        </authorList>
    </citation>
    <scope>NUCLEOTIDE SEQUENCE</scope>
</reference>
<dbReference type="SFLD" id="SFLDS00019">
    <property type="entry name" value="Glutathione_Transferase_(cytos"/>
    <property type="match status" value="1"/>
</dbReference>
<comment type="subcellular location">
    <subcellularLocation>
        <location evidence="1">Cytoplasm</location>
    </subcellularLocation>
</comment>
<dbReference type="InterPro" id="IPR040077">
    <property type="entry name" value="GST_C_Theta"/>
</dbReference>
<sequence>MSRLKLYFDLMSQPSRAVWIFLKATGIPFEEKPVALRKGEHQTEEFAKINPFQLVPVIDDGGFVLYESLSICKYLAKSRNLADHWYPSELKHRARIESYLQWHCLMVRLFASQVFRIQVIEPRAMNKPVDRQRLAKYENILSVVLDSFETVWLKDTPYICSNEISIADVACICELMQVYAVDYPLWEDRPKLEAWSKRVRERLNPHYDQANFMVDKVRNHFLASKI</sequence>
<dbReference type="SFLD" id="SFLDG01153">
    <property type="entry name" value="Main.4:_Theta-like"/>
    <property type="match status" value="1"/>
</dbReference>
<dbReference type="Pfam" id="PF13409">
    <property type="entry name" value="GST_N_2"/>
    <property type="match status" value="1"/>
</dbReference>
<protein>
    <submittedName>
        <fullName evidence="8">Glutathione S-transferase theta</fullName>
    </submittedName>
</protein>
<dbReference type="Gene3D" id="3.40.30.10">
    <property type="entry name" value="Glutaredoxin"/>
    <property type="match status" value="1"/>
</dbReference>
<keyword evidence="4 8" id="KW-0808">Transferase</keyword>
<dbReference type="InterPro" id="IPR040075">
    <property type="entry name" value="GST_N_Theta"/>
</dbReference>
<dbReference type="InterPro" id="IPR036249">
    <property type="entry name" value="Thioredoxin-like_sf"/>
</dbReference>
<dbReference type="SUPFAM" id="SSF52833">
    <property type="entry name" value="Thioredoxin-like"/>
    <property type="match status" value="1"/>
</dbReference>
<dbReference type="SUPFAM" id="SSF47616">
    <property type="entry name" value="GST C-terminal domain-like"/>
    <property type="match status" value="1"/>
</dbReference>
<dbReference type="SFLD" id="SFLDG00358">
    <property type="entry name" value="Main_(cytGST)"/>
    <property type="match status" value="1"/>
</dbReference>
<proteinExistence type="evidence at transcript level"/>
<evidence type="ECO:0000256" key="2">
    <source>
        <dbReference type="ARBA" id="ARBA00009899"/>
    </source>
</evidence>
<dbReference type="Pfam" id="PF00043">
    <property type="entry name" value="GST_C"/>
    <property type="match status" value="1"/>
</dbReference>
<dbReference type="CDD" id="cd03050">
    <property type="entry name" value="GST_N_Theta"/>
    <property type="match status" value="1"/>
</dbReference>
<dbReference type="FunFam" id="3.40.30.10:FF:000176">
    <property type="entry name" value="Glutathione S-transferase theta-1"/>
    <property type="match status" value="1"/>
</dbReference>
<comment type="catalytic activity">
    <reaction evidence="5">
        <text>RX + glutathione = an S-substituted glutathione + a halide anion + H(+)</text>
        <dbReference type="Rhea" id="RHEA:16437"/>
        <dbReference type="ChEBI" id="CHEBI:15378"/>
        <dbReference type="ChEBI" id="CHEBI:16042"/>
        <dbReference type="ChEBI" id="CHEBI:17792"/>
        <dbReference type="ChEBI" id="CHEBI:57925"/>
        <dbReference type="ChEBI" id="CHEBI:90779"/>
        <dbReference type="EC" id="2.5.1.18"/>
    </reaction>
</comment>
<reference evidence="8" key="1">
    <citation type="journal article" date="2007" name="Aquat. Toxicol.">
        <title>Molecular cloning, expression, biochemical characteristics, and biomarker potential of theta class glutathione S-transferase (GST-T) from the polychaete Neanthes succinea.</title>
        <authorList>
            <person name="Rhee J.S."/>
            <person name="Lee Y.M."/>
            <person name="Hwang D.S."/>
            <person name="Won E.J."/>
            <person name="Raisuddin S."/>
            <person name="Shin K.H."/>
            <person name="Lee J.S."/>
        </authorList>
    </citation>
    <scope>NUCLEOTIDE SEQUENCE</scope>
</reference>
<dbReference type="PROSITE" id="PS50404">
    <property type="entry name" value="GST_NTER"/>
    <property type="match status" value="1"/>
</dbReference>
<dbReference type="FunFam" id="1.20.1050.10:FF:000039">
    <property type="entry name" value="Glutathione S-transferase theta-1"/>
    <property type="match status" value="1"/>
</dbReference>
<dbReference type="InterPro" id="IPR040079">
    <property type="entry name" value="Glutathione_S-Trfase"/>
</dbReference>
<dbReference type="InterPro" id="IPR051369">
    <property type="entry name" value="GST_Theta"/>
</dbReference>
<dbReference type="PANTHER" id="PTHR43917:SF8">
    <property type="entry name" value="GH16740P-RELATED"/>
    <property type="match status" value="1"/>
</dbReference>
<feature type="domain" description="GST N-terminal" evidence="6">
    <location>
        <begin position="2"/>
        <end position="83"/>
    </location>
</feature>
<dbReference type="EMBL" id="EF394324">
    <property type="protein sequence ID" value="ABQ82132.1"/>
    <property type="molecule type" value="mRNA"/>
</dbReference>
<evidence type="ECO:0000256" key="5">
    <source>
        <dbReference type="ARBA" id="ARBA00047960"/>
    </source>
</evidence>
<evidence type="ECO:0000313" key="8">
    <source>
        <dbReference type="EMBL" id="ABQ82132.1"/>
    </source>
</evidence>
<dbReference type="InterPro" id="IPR036282">
    <property type="entry name" value="Glutathione-S-Trfase_C_sf"/>
</dbReference>
<dbReference type="BRENDA" id="2.5.1.18">
    <property type="organism ID" value="10159"/>
</dbReference>